<dbReference type="GO" id="GO:0007224">
    <property type="term" value="P:smoothened signaling pathway"/>
    <property type="evidence" value="ECO:0007669"/>
    <property type="project" value="TreeGrafter"/>
</dbReference>
<dbReference type="GO" id="GO:0004674">
    <property type="term" value="F:protein serine/threonine kinase activity"/>
    <property type="evidence" value="ECO:0007669"/>
    <property type="project" value="UniProtKB-KW"/>
</dbReference>
<keyword evidence="2" id="KW-0723">Serine/threonine-protein kinase</keyword>
<sequence length="200" mass="24029">MKIISKLDRKRMGIETYREEMRLLQQLDHSHVIQLIEYFETKTDIYIVLEYCKCDLSIYLKRKGGYLKVEEVRVIALQLINGLYYLHKMSWFTMISSYLMPWWVQITEADFWLLGVVLYELYVGKTPFRTTSLADLKHNIMEEDIIWPREIPNEFKHFLQGLLKRDPVERMTWSQLKRYPFLLSLDTEENSLRSSTSTLS</sequence>
<comment type="catalytic activity">
    <reaction evidence="7">
        <text>L-threonyl-[protein] + ATP = O-phospho-L-threonyl-[protein] + ADP + H(+)</text>
        <dbReference type="Rhea" id="RHEA:46608"/>
        <dbReference type="Rhea" id="RHEA-COMP:11060"/>
        <dbReference type="Rhea" id="RHEA-COMP:11605"/>
        <dbReference type="ChEBI" id="CHEBI:15378"/>
        <dbReference type="ChEBI" id="CHEBI:30013"/>
        <dbReference type="ChEBI" id="CHEBI:30616"/>
        <dbReference type="ChEBI" id="CHEBI:61977"/>
        <dbReference type="ChEBI" id="CHEBI:456216"/>
        <dbReference type="EC" id="2.7.11.1"/>
    </reaction>
</comment>
<comment type="caution">
    <text evidence="10">The sequence shown here is derived from an EMBL/GenBank/DDBJ whole genome shotgun (WGS) entry which is preliminary data.</text>
</comment>
<dbReference type="PANTHER" id="PTHR22983">
    <property type="entry name" value="PROTEIN KINASE RELATED"/>
    <property type="match status" value="1"/>
</dbReference>
<dbReference type="GO" id="GO:0005737">
    <property type="term" value="C:cytoplasm"/>
    <property type="evidence" value="ECO:0007669"/>
    <property type="project" value="TreeGrafter"/>
</dbReference>
<feature type="domain" description="Protein kinase" evidence="9">
    <location>
        <begin position="1"/>
        <end position="182"/>
    </location>
</feature>
<dbReference type="InterPro" id="IPR011009">
    <property type="entry name" value="Kinase-like_dom_sf"/>
</dbReference>
<evidence type="ECO:0000256" key="5">
    <source>
        <dbReference type="ARBA" id="ARBA00022777"/>
    </source>
</evidence>
<accession>A0A9W8LYT9</accession>
<dbReference type="Gene3D" id="1.10.510.10">
    <property type="entry name" value="Transferase(Phosphotransferase) domain 1"/>
    <property type="match status" value="2"/>
</dbReference>
<keyword evidence="3" id="KW-0808">Transferase</keyword>
<dbReference type="SUPFAM" id="SSF56112">
    <property type="entry name" value="Protein kinase-like (PK-like)"/>
    <property type="match status" value="1"/>
</dbReference>
<keyword evidence="4" id="KW-0547">Nucleotide-binding</keyword>
<comment type="catalytic activity">
    <reaction evidence="8">
        <text>L-seryl-[protein] + ATP = O-phospho-L-seryl-[protein] + ADP + H(+)</text>
        <dbReference type="Rhea" id="RHEA:17989"/>
        <dbReference type="Rhea" id="RHEA-COMP:9863"/>
        <dbReference type="Rhea" id="RHEA-COMP:11604"/>
        <dbReference type="ChEBI" id="CHEBI:15378"/>
        <dbReference type="ChEBI" id="CHEBI:29999"/>
        <dbReference type="ChEBI" id="CHEBI:30616"/>
        <dbReference type="ChEBI" id="CHEBI:83421"/>
        <dbReference type="ChEBI" id="CHEBI:456216"/>
        <dbReference type="EC" id="2.7.11.1"/>
    </reaction>
</comment>
<keyword evidence="11" id="KW-1185">Reference proteome</keyword>
<dbReference type="GO" id="GO:0005524">
    <property type="term" value="F:ATP binding"/>
    <property type="evidence" value="ECO:0007669"/>
    <property type="project" value="UniProtKB-KW"/>
</dbReference>
<evidence type="ECO:0000256" key="2">
    <source>
        <dbReference type="ARBA" id="ARBA00022527"/>
    </source>
</evidence>
<dbReference type="Proteomes" id="UP001139887">
    <property type="component" value="Unassembled WGS sequence"/>
</dbReference>
<gene>
    <name evidence="10" type="ORF">IWW36_003153</name>
</gene>
<reference evidence="10" key="1">
    <citation type="submission" date="2022-07" db="EMBL/GenBank/DDBJ databases">
        <title>Phylogenomic reconstructions and comparative analyses of Kickxellomycotina fungi.</title>
        <authorList>
            <person name="Reynolds N.K."/>
            <person name="Stajich J.E."/>
            <person name="Barry K."/>
            <person name="Grigoriev I.V."/>
            <person name="Crous P."/>
            <person name="Smith M.E."/>
        </authorList>
    </citation>
    <scope>NUCLEOTIDE SEQUENCE</scope>
    <source>
        <strain evidence="10">NRRL 1566</strain>
    </source>
</reference>
<evidence type="ECO:0000313" key="11">
    <source>
        <dbReference type="Proteomes" id="UP001139887"/>
    </source>
</evidence>
<evidence type="ECO:0000256" key="1">
    <source>
        <dbReference type="ARBA" id="ARBA00012513"/>
    </source>
</evidence>
<dbReference type="EMBL" id="JANBUW010000143">
    <property type="protein sequence ID" value="KAJ2848674.1"/>
    <property type="molecule type" value="Genomic_DNA"/>
</dbReference>
<evidence type="ECO:0000256" key="8">
    <source>
        <dbReference type="ARBA" id="ARBA00048679"/>
    </source>
</evidence>
<dbReference type="PANTHER" id="PTHR22983:SF6">
    <property type="entry name" value="SERINE_THREONINE-PROTEIN KINASE 36"/>
    <property type="match status" value="1"/>
</dbReference>
<evidence type="ECO:0000256" key="6">
    <source>
        <dbReference type="ARBA" id="ARBA00022840"/>
    </source>
</evidence>
<name>A0A9W8LYT9_9FUNG</name>
<proteinExistence type="predicted"/>
<evidence type="ECO:0000259" key="9">
    <source>
        <dbReference type="PROSITE" id="PS50011"/>
    </source>
</evidence>
<dbReference type="OrthoDB" id="266718at2759"/>
<protein>
    <recommendedName>
        <fullName evidence="1">non-specific serine/threonine protein kinase</fullName>
        <ecNumber evidence="1">2.7.11.1</ecNumber>
    </recommendedName>
</protein>
<dbReference type="Pfam" id="PF00069">
    <property type="entry name" value="Pkinase"/>
    <property type="match status" value="2"/>
</dbReference>
<evidence type="ECO:0000313" key="10">
    <source>
        <dbReference type="EMBL" id="KAJ2848674.1"/>
    </source>
</evidence>
<keyword evidence="5" id="KW-0418">Kinase</keyword>
<dbReference type="PROSITE" id="PS50011">
    <property type="entry name" value="PROTEIN_KINASE_DOM"/>
    <property type="match status" value="1"/>
</dbReference>
<dbReference type="InterPro" id="IPR000719">
    <property type="entry name" value="Prot_kinase_dom"/>
</dbReference>
<dbReference type="AlphaFoldDB" id="A0A9W8LYT9"/>
<organism evidence="10 11">
    <name type="scientific">Coemansia brasiliensis</name>
    <dbReference type="NCBI Taxonomy" id="2650707"/>
    <lineage>
        <taxon>Eukaryota</taxon>
        <taxon>Fungi</taxon>
        <taxon>Fungi incertae sedis</taxon>
        <taxon>Zoopagomycota</taxon>
        <taxon>Kickxellomycotina</taxon>
        <taxon>Kickxellomycetes</taxon>
        <taxon>Kickxellales</taxon>
        <taxon>Kickxellaceae</taxon>
        <taxon>Coemansia</taxon>
    </lineage>
</organism>
<evidence type="ECO:0000256" key="7">
    <source>
        <dbReference type="ARBA" id="ARBA00047899"/>
    </source>
</evidence>
<evidence type="ECO:0000256" key="4">
    <source>
        <dbReference type="ARBA" id="ARBA00022741"/>
    </source>
</evidence>
<evidence type="ECO:0000256" key="3">
    <source>
        <dbReference type="ARBA" id="ARBA00022679"/>
    </source>
</evidence>
<dbReference type="EC" id="2.7.11.1" evidence="1"/>
<keyword evidence="6" id="KW-0067">ATP-binding</keyword>